<dbReference type="PANTHER" id="PTHR43439">
    <property type="entry name" value="PHENYLACETATE-COENZYME A LIGASE"/>
    <property type="match status" value="1"/>
</dbReference>
<dbReference type="Proteomes" id="UP001302745">
    <property type="component" value="Unassembled WGS sequence"/>
</dbReference>
<evidence type="ECO:0000256" key="5">
    <source>
        <dbReference type="ARBA" id="ARBA00022553"/>
    </source>
</evidence>
<comment type="catalytic activity">
    <reaction evidence="11">
        <text>D-gluconate + ATP = 6-phospho-D-gluconate + ADP + H(+)</text>
        <dbReference type="Rhea" id="RHEA:19433"/>
        <dbReference type="ChEBI" id="CHEBI:15378"/>
        <dbReference type="ChEBI" id="CHEBI:18391"/>
        <dbReference type="ChEBI" id="CHEBI:30616"/>
        <dbReference type="ChEBI" id="CHEBI:58759"/>
        <dbReference type="ChEBI" id="CHEBI:456216"/>
        <dbReference type="EC" id="2.7.1.12"/>
    </reaction>
</comment>
<dbReference type="Gene3D" id="3.40.50.12780">
    <property type="entry name" value="N-terminal domain of ligase-like"/>
    <property type="match status" value="1"/>
</dbReference>
<dbReference type="Pfam" id="PF00501">
    <property type="entry name" value="AMP-binding"/>
    <property type="match status" value="1"/>
</dbReference>
<dbReference type="GO" id="GO:0005524">
    <property type="term" value="F:ATP binding"/>
    <property type="evidence" value="ECO:0007669"/>
    <property type="project" value="UniProtKB-KW"/>
</dbReference>
<evidence type="ECO:0000256" key="9">
    <source>
        <dbReference type="ARBA" id="ARBA00022840"/>
    </source>
</evidence>
<evidence type="ECO:0000259" key="13">
    <source>
        <dbReference type="PROSITE" id="PS50075"/>
    </source>
</evidence>
<evidence type="ECO:0000313" key="15">
    <source>
        <dbReference type="Proteomes" id="UP001302745"/>
    </source>
</evidence>
<dbReference type="GO" id="GO:0031177">
    <property type="term" value="F:phosphopantetheine binding"/>
    <property type="evidence" value="ECO:0007669"/>
    <property type="project" value="InterPro"/>
</dbReference>
<dbReference type="InterPro" id="IPR006001">
    <property type="entry name" value="Therm_gnt_kin"/>
</dbReference>
<evidence type="ECO:0000256" key="8">
    <source>
        <dbReference type="ARBA" id="ARBA00022777"/>
    </source>
</evidence>
<dbReference type="PROSITE" id="PS50075">
    <property type="entry name" value="CARRIER"/>
    <property type="match status" value="1"/>
</dbReference>
<dbReference type="PANTHER" id="PTHR43439:SF2">
    <property type="entry name" value="ENZYME, PUTATIVE (JCVI)-RELATED"/>
    <property type="match status" value="1"/>
</dbReference>
<dbReference type="GO" id="GO:0005975">
    <property type="term" value="P:carbohydrate metabolic process"/>
    <property type="evidence" value="ECO:0007669"/>
    <property type="project" value="InterPro"/>
</dbReference>
<dbReference type="EMBL" id="MU857068">
    <property type="protein sequence ID" value="KAK4150503.1"/>
    <property type="molecule type" value="Genomic_DNA"/>
</dbReference>
<dbReference type="CDD" id="cd02021">
    <property type="entry name" value="GntK"/>
    <property type="match status" value="1"/>
</dbReference>
<dbReference type="Pfam" id="PF07993">
    <property type="entry name" value="NAD_binding_4"/>
    <property type="match status" value="1"/>
</dbReference>
<dbReference type="InterPro" id="IPR027417">
    <property type="entry name" value="P-loop_NTPase"/>
</dbReference>
<dbReference type="GO" id="GO:0046316">
    <property type="term" value="F:gluconokinase activity"/>
    <property type="evidence" value="ECO:0007669"/>
    <property type="project" value="UniProtKB-EC"/>
</dbReference>
<dbReference type="AlphaFoldDB" id="A0AAN6ZUA0"/>
<dbReference type="SUPFAM" id="SSF51735">
    <property type="entry name" value="NAD(P)-binding Rossmann-fold domains"/>
    <property type="match status" value="1"/>
</dbReference>
<dbReference type="Gene3D" id="1.10.1200.10">
    <property type="entry name" value="ACP-like"/>
    <property type="match status" value="1"/>
</dbReference>
<evidence type="ECO:0000256" key="12">
    <source>
        <dbReference type="SAM" id="MobiDB-lite"/>
    </source>
</evidence>
<dbReference type="EC" id="2.7.1.12" evidence="3"/>
<keyword evidence="6" id="KW-0808">Transferase</keyword>
<dbReference type="Gene3D" id="3.40.50.720">
    <property type="entry name" value="NAD(P)-binding Rossmann-like Domain"/>
    <property type="match status" value="1"/>
</dbReference>
<comment type="caution">
    <text evidence="14">The sequence shown here is derived from an EMBL/GenBank/DDBJ whole genome shotgun (WGS) entry which is preliminary data.</text>
</comment>
<dbReference type="InterPro" id="IPR013120">
    <property type="entry name" value="FAR_NAD-bd"/>
</dbReference>
<evidence type="ECO:0000256" key="3">
    <source>
        <dbReference type="ARBA" id="ARBA00012054"/>
    </source>
</evidence>
<dbReference type="InterPro" id="IPR020845">
    <property type="entry name" value="AMP-binding_CS"/>
</dbReference>
<keyword evidence="5" id="KW-0597">Phosphoprotein</keyword>
<dbReference type="Gene3D" id="3.40.50.300">
    <property type="entry name" value="P-loop containing nucleotide triphosphate hydrolases"/>
    <property type="match status" value="1"/>
</dbReference>
<evidence type="ECO:0000256" key="10">
    <source>
        <dbReference type="ARBA" id="ARBA00029835"/>
    </source>
</evidence>
<evidence type="ECO:0000256" key="1">
    <source>
        <dbReference type="ARBA" id="ARBA00004875"/>
    </source>
</evidence>
<reference evidence="14" key="2">
    <citation type="submission" date="2023-05" db="EMBL/GenBank/DDBJ databases">
        <authorList>
            <consortium name="Lawrence Berkeley National Laboratory"/>
            <person name="Steindorff A."/>
            <person name="Hensen N."/>
            <person name="Bonometti L."/>
            <person name="Westerberg I."/>
            <person name="Brannstrom I.O."/>
            <person name="Guillou S."/>
            <person name="Cros-Aarteil S."/>
            <person name="Calhoun S."/>
            <person name="Haridas S."/>
            <person name="Kuo A."/>
            <person name="Mondo S."/>
            <person name="Pangilinan J."/>
            <person name="Riley R."/>
            <person name="Labutti K."/>
            <person name="Andreopoulos B."/>
            <person name="Lipzen A."/>
            <person name="Chen C."/>
            <person name="Yanf M."/>
            <person name="Daum C."/>
            <person name="Ng V."/>
            <person name="Clum A."/>
            <person name="Ohm R."/>
            <person name="Martin F."/>
            <person name="Silar P."/>
            <person name="Natvig D."/>
            <person name="Lalanne C."/>
            <person name="Gautier V."/>
            <person name="Ament-Velasquez S.L."/>
            <person name="Kruys A."/>
            <person name="Hutchinson M.I."/>
            <person name="Powell A.J."/>
            <person name="Barry K."/>
            <person name="Miller A.N."/>
            <person name="Grigoriev I.V."/>
            <person name="Debuchy R."/>
            <person name="Gladieux P."/>
            <person name="Thoren M.H."/>
            <person name="Johannesson H."/>
        </authorList>
    </citation>
    <scope>NUCLEOTIDE SEQUENCE</scope>
    <source>
        <strain evidence="14">CBS 538.74</strain>
    </source>
</reference>
<name>A0AAN6ZUA0_9PEZI</name>
<dbReference type="Pfam" id="PF13671">
    <property type="entry name" value="AAA_33"/>
    <property type="match status" value="1"/>
</dbReference>
<dbReference type="SMART" id="SM00823">
    <property type="entry name" value="PKS_PP"/>
    <property type="match status" value="1"/>
</dbReference>
<proteinExistence type="inferred from homology"/>
<dbReference type="SUPFAM" id="SSF52540">
    <property type="entry name" value="P-loop containing nucleoside triphosphate hydrolases"/>
    <property type="match status" value="1"/>
</dbReference>
<evidence type="ECO:0000256" key="4">
    <source>
        <dbReference type="ARBA" id="ARBA00022450"/>
    </source>
</evidence>
<keyword evidence="4" id="KW-0596">Phosphopantetheine</keyword>
<evidence type="ECO:0000256" key="2">
    <source>
        <dbReference type="ARBA" id="ARBA00008420"/>
    </source>
</evidence>
<keyword evidence="8" id="KW-0418">Kinase</keyword>
<dbReference type="InterPro" id="IPR020806">
    <property type="entry name" value="PKS_PP-bd"/>
</dbReference>
<dbReference type="InterPro" id="IPR000873">
    <property type="entry name" value="AMP-dep_synth/lig_dom"/>
</dbReference>
<dbReference type="NCBIfam" id="TIGR01313">
    <property type="entry name" value="therm_gnt_kin"/>
    <property type="match status" value="1"/>
</dbReference>
<keyword evidence="7" id="KW-0547">Nucleotide-binding</keyword>
<gene>
    <name evidence="14" type="ORF">C8A00DRAFT_46130</name>
</gene>
<feature type="compositionally biased region" description="Polar residues" evidence="12">
    <location>
        <begin position="1"/>
        <end position="14"/>
    </location>
</feature>
<dbReference type="SUPFAM" id="SSF56801">
    <property type="entry name" value="Acetyl-CoA synthetase-like"/>
    <property type="match status" value="1"/>
</dbReference>
<comment type="similarity">
    <text evidence="2">Belongs to the gluconokinase GntK/GntV family.</text>
</comment>
<feature type="region of interest" description="Disordered" evidence="12">
    <location>
        <begin position="1"/>
        <end position="31"/>
    </location>
</feature>
<evidence type="ECO:0000313" key="14">
    <source>
        <dbReference type="EMBL" id="KAK4150503.1"/>
    </source>
</evidence>
<dbReference type="SUPFAM" id="SSF47336">
    <property type="entry name" value="ACP-like"/>
    <property type="match status" value="1"/>
</dbReference>
<reference evidence="14" key="1">
    <citation type="journal article" date="2023" name="Mol. Phylogenet. Evol.">
        <title>Genome-scale phylogeny and comparative genomics of the fungal order Sordariales.</title>
        <authorList>
            <person name="Hensen N."/>
            <person name="Bonometti L."/>
            <person name="Westerberg I."/>
            <person name="Brannstrom I.O."/>
            <person name="Guillou S."/>
            <person name="Cros-Aarteil S."/>
            <person name="Calhoun S."/>
            <person name="Haridas S."/>
            <person name="Kuo A."/>
            <person name="Mondo S."/>
            <person name="Pangilinan J."/>
            <person name="Riley R."/>
            <person name="LaButti K."/>
            <person name="Andreopoulos B."/>
            <person name="Lipzen A."/>
            <person name="Chen C."/>
            <person name="Yan M."/>
            <person name="Daum C."/>
            <person name="Ng V."/>
            <person name="Clum A."/>
            <person name="Steindorff A."/>
            <person name="Ohm R.A."/>
            <person name="Martin F."/>
            <person name="Silar P."/>
            <person name="Natvig D.O."/>
            <person name="Lalanne C."/>
            <person name="Gautier V."/>
            <person name="Ament-Velasquez S.L."/>
            <person name="Kruys A."/>
            <person name="Hutchinson M.I."/>
            <person name="Powell A.J."/>
            <person name="Barry K."/>
            <person name="Miller A.N."/>
            <person name="Grigoriev I.V."/>
            <person name="Debuchy R."/>
            <person name="Gladieux P."/>
            <person name="Hiltunen Thoren M."/>
            <person name="Johannesson H."/>
        </authorList>
    </citation>
    <scope>NUCLEOTIDE SEQUENCE</scope>
    <source>
        <strain evidence="14">CBS 538.74</strain>
    </source>
</reference>
<evidence type="ECO:0000256" key="6">
    <source>
        <dbReference type="ARBA" id="ARBA00022679"/>
    </source>
</evidence>
<organism evidence="14 15">
    <name type="scientific">Chaetomidium leptoderma</name>
    <dbReference type="NCBI Taxonomy" id="669021"/>
    <lineage>
        <taxon>Eukaryota</taxon>
        <taxon>Fungi</taxon>
        <taxon>Dikarya</taxon>
        <taxon>Ascomycota</taxon>
        <taxon>Pezizomycotina</taxon>
        <taxon>Sordariomycetes</taxon>
        <taxon>Sordariomycetidae</taxon>
        <taxon>Sordariales</taxon>
        <taxon>Chaetomiaceae</taxon>
        <taxon>Chaetomidium</taxon>
    </lineage>
</organism>
<dbReference type="PROSITE" id="PS00455">
    <property type="entry name" value="AMP_BINDING"/>
    <property type="match status" value="1"/>
</dbReference>
<comment type="pathway">
    <text evidence="1">Carbohydrate acid metabolism; D-gluconate degradation.</text>
</comment>
<sequence>MAPTASVLSPSPVDNTGLMKTATAPAVPSRPRAVVGDDGTIQTVDELVRRRAIAHHDRVVVSYPSSGIDYVDYTMQQLDVFAYRVAMGYNKTIPARTSSTEKPTVVAILGPSDLDYLVTMLALIKLGHTVLFLSTRISPAAVESLVSVTGASALLAAPAHWEVAKATQQKLEGLTIDEIASRSTYEFPVEMHADTRLDQGLDLSVETGNFVYIIHSSGSTGLPKPIYQTHKAALANYAVSMEMKAFITLPLYHNHGICNLFRAIYSGKPIHLYNASLPLTHDYLSSIMRTHKFEIFYGVPYALKLLAESDEGIDMLRSLKIVMYGGSACPDDLGNRLVDCGVNLVGHYGATEVGQLMTSFRPQGDKAWNYVRESEKLAPFLEWIPRGPNLFECVVKDGWPAKIASNQPDGSYRTKDLFEPHPAIPKAWKYIARSDDTIVLVNGEKFNPVQLEGDVRSDRAVAEAVVFGAGRPYLGILVIPAAASVGNHLTVDEARDLVWPVVQRAQASAESYARISKNMICILPPDCPCPRTDKGSVIRSAFYKAFAGEIEATYDAADAGSGETRVMVEPELRQFLKAALSHVTGRGSEESSGNRESEEVGDDTDFFVLGLDSLQALQLRSQILRSVALGGKTLGQNVVFDFPSIDKLCAYLLGLAPGGEQAKEVAAEVEMRQLIDELGNFQQVEPKRSSVAVTGATGSLGAHVIACLLRDPSISTIYCLVRAADNNEASRRLKESLLHRRLFHTIPASSAKRMVALRSDLSIETLGLDAETYRAVTENLSAVIHCAWSVNFNMHISSFKQTNLAGVVNLIALTRAAGGQNATFNFCSSVSATSRCPLPEVPETVAELEWAQGMGYAQSKSVAEHLCARAAQRAGVRTRVLRVGQIIADTQHGVWNHTEAIPLMLQSALTVGVLPRLRETPSWLPVDIVAQAVADISLSDTGTVVANVTNPKLFGWTEHLLPALRTAGLEFDEVEPKEWVRRLRESNPDPEANPPIKLVEFFASKYDRDEFSPSKIFATDVACRLSPALADAPVLSNDLVSKFVTYFRSTAWATSSPSPRRTVVVLAGPCGSGKSSVGRAVSEWLGGGGAPFIEGDSLHRKDAIARMASRTPLADEDRVAWLKRVARHAAETVTEMGYPAVVVSCSALRRAYRDILRHEIGRRCCSDGGVAAVQTVFVDLQARPEILEERMRQRRGHYMSPEMVPGQVAVHEHAHSEEVDVLPVDCEGPIESVVEEVKWLLGYVNLSN</sequence>
<dbReference type="InterPro" id="IPR036736">
    <property type="entry name" value="ACP-like_sf"/>
</dbReference>
<protein>
    <recommendedName>
        <fullName evidence="3">gluconokinase</fullName>
        <ecNumber evidence="3">2.7.1.12</ecNumber>
    </recommendedName>
    <alternativeName>
        <fullName evidence="10">Gluconate kinase</fullName>
    </alternativeName>
</protein>
<dbReference type="InterPro" id="IPR009081">
    <property type="entry name" value="PP-bd_ACP"/>
</dbReference>
<keyword evidence="9" id="KW-0067">ATP-binding</keyword>
<dbReference type="InterPro" id="IPR042099">
    <property type="entry name" value="ANL_N_sf"/>
</dbReference>
<dbReference type="InterPro" id="IPR051414">
    <property type="entry name" value="Adenylate-forming_Reductase"/>
</dbReference>
<evidence type="ECO:0000256" key="11">
    <source>
        <dbReference type="ARBA" id="ARBA00048090"/>
    </source>
</evidence>
<dbReference type="Pfam" id="PF00550">
    <property type="entry name" value="PP-binding"/>
    <property type="match status" value="1"/>
</dbReference>
<feature type="domain" description="Carrier" evidence="13">
    <location>
        <begin position="570"/>
        <end position="656"/>
    </location>
</feature>
<keyword evidence="15" id="KW-1185">Reference proteome</keyword>
<dbReference type="Pfam" id="PF23562">
    <property type="entry name" value="AMP-binding_C_3"/>
    <property type="match status" value="1"/>
</dbReference>
<accession>A0AAN6ZUA0</accession>
<dbReference type="InterPro" id="IPR036291">
    <property type="entry name" value="NAD(P)-bd_dom_sf"/>
</dbReference>
<evidence type="ECO:0000256" key="7">
    <source>
        <dbReference type="ARBA" id="ARBA00022741"/>
    </source>
</evidence>